<proteinExistence type="predicted"/>
<gene>
    <name evidence="2" type="ORF">CLV84_1070</name>
</gene>
<feature type="region of interest" description="Disordered" evidence="1">
    <location>
        <begin position="79"/>
        <end position="121"/>
    </location>
</feature>
<comment type="caution">
    <text evidence="2">The sequence shown here is derived from an EMBL/GenBank/DDBJ whole genome shotgun (WGS) entry which is preliminary data.</text>
</comment>
<evidence type="ECO:0000313" key="2">
    <source>
        <dbReference type="EMBL" id="PPK88106.1"/>
    </source>
</evidence>
<keyword evidence="3" id="KW-1185">Reference proteome</keyword>
<dbReference type="OrthoDB" id="9957793at2"/>
<organism evidence="2 3">
    <name type="scientific">Neolewinella xylanilytica</name>
    <dbReference type="NCBI Taxonomy" id="1514080"/>
    <lineage>
        <taxon>Bacteria</taxon>
        <taxon>Pseudomonadati</taxon>
        <taxon>Bacteroidota</taxon>
        <taxon>Saprospiria</taxon>
        <taxon>Saprospirales</taxon>
        <taxon>Lewinellaceae</taxon>
        <taxon>Neolewinella</taxon>
    </lineage>
</organism>
<name>A0A2S6I9C9_9BACT</name>
<evidence type="ECO:0000256" key="1">
    <source>
        <dbReference type="SAM" id="MobiDB-lite"/>
    </source>
</evidence>
<protein>
    <submittedName>
        <fullName evidence="2">Uncharacterized protein</fullName>
    </submittedName>
</protein>
<dbReference type="AlphaFoldDB" id="A0A2S6I9C9"/>
<dbReference type="EMBL" id="PTJC01000005">
    <property type="protein sequence ID" value="PPK88106.1"/>
    <property type="molecule type" value="Genomic_DNA"/>
</dbReference>
<dbReference type="Proteomes" id="UP000237662">
    <property type="component" value="Unassembled WGS sequence"/>
</dbReference>
<evidence type="ECO:0000313" key="3">
    <source>
        <dbReference type="Proteomes" id="UP000237662"/>
    </source>
</evidence>
<reference evidence="2 3" key="1">
    <citation type="submission" date="2018-02" db="EMBL/GenBank/DDBJ databases">
        <title>Genomic Encyclopedia of Archaeal and Bacterial Type Strains, Phase II (KMG-II): from individual species to whole genera.</title>
        <authorList>
            <person name="Goeker M."/>
        </authorList>
    </citation>
    <scope>NUCLEOTIDE SEQUENCE [LARGE SCALE GENOMIC DNA]</scope>
    <source>
        <strain evidence="2 3">DSM 29526</strain>
    </source>
</reference>
<sequence>MRENPLPLLLLFVVIGVLPIMVRGQDGGEPPTEAELRRSELLRIKKLTARGPHRKNPLAAGRLLVLNAASSQAERILRRRIPNAERRSRRSTFTSLGYREPVGPPPRQRKERGTNADAADN</sequence>
<accession>A0A2S6I9C9</accession>
<dbReference type="RefSeq" id="WP_104418679.1">
    <property type="nucleotide sequence ID" value="NZ_PTJC01000005.1"/>
</dbReference>